<proteinExistence type="predicted"/>
<dbReference type="Pfam" id="PF12849">
    <property type="entry name" value="PBP_like_2"/>
    <property type="match status" value="1"/>
</dbReference>
<dbReference type="PROSITE" id="PS51257">
    <property type="entry name" value="PROKAR_LIPOPROTEIN"/>
    <property type="match status" value="1"/>
</dbReference>
<sequence>MKSLFYITVCIVLLVSCGNKKTETPDDTPTSGVIAIASDGCFAPVVEEEIAVFESIYKEAGIVPYFSGETETINRLLRDSIRLAITSRPLTKEETEFMNTKKLFPRNIQIATDAIALIVNKQNTDSLIGIPALRDILTGKIKEWKELSSDNQSGRIEVVFDNPNSGTVRYAIDSICNGKSFSGDLHAMKENRQVINYVSQNRGALGIIGVNWISNPSDTSNMSFSENIKVMAVSPYRHATATNSFKPYQAYIALKKYPMSRPVYLILSEPRMGLASGFTTFIASDRGQRIILKSGILPATQPVRLVNVRDQL</sequence>
<dbReference type="RefSeq" id="WP_046146315.1">
    <property type="nucleotide sequence ID" value="NZ_KQ033912.1"/>
</dbReference>
<dbReference type="PANTHER" id="PTHR30570">
    <property type="entry name" value="PERIPLASMIC PHOSPHATE BINDING COMPONENT OF PHOSPHATE ABC TRANSPORTER"/>
    <property type="match status" value="1"/>
</dbReference>
<dbReference type="PANTHER" id="PTHR30570:SF1">
    <property type="entry name" value="PHOSPHATE-BINDING PROTEIN PSTS"/>
    <property type="match status" value="1"/>
</dbReference>
<keyword evidence="1" id="KW-0732">Signal</keyword>
<evidence type="ECO:0000313" key="4">
    <source>
        <dbReference type="Proteomes" id="UP000033047"/>
    </source>
</evidence>
<evidence type="ECO:0000259" key="2">
    <source>
        <dbReference type="Pfam" id="PF12849"/>
    </source>
</evidence>
<protein>
    <recommendedName>
        <fullName evidence="2">PBP domain-containing protein</fullName>
    </recommendedName>
</protein>
<organism evidence="3 4">
    <name type="scientific">Parabacteroides goldsteinii DSM 19448 = WAL 12034</name>
    <dbReference type="NCBI Taxonomy" id="927665"/>
    <lineage>
        <taxon>Bacteria</taxon>
        <taxon>Pseudomonadati</taxon>
        <taxon>Bacteroidota</taxon>
        <taxon>Bacteroidia</taxon>
        <taxon>Bacteroidales</taxon>
        <taxon>Tannerellaceae</taxon>
        <taxon>Parabacteroides</taxon>
    </lineage>
</organism>
<reference evidence="3 4" key="1">
    <citation type="submission" date="2013-04" db="EMBL/GenBank/DDBJ databases">
        <title>The Genome Sequence of Parabacteroides goldsteinii DSM 19448.</title>
        <authorList>
            <consortium name="The Broad Institute Genomics Platform"/>
            <person name="Earl A."/>
            <person name="Ward D."/>
            <person name="Feldgarden M."/>
            <person name="Gevers D."/>
            <person name="Martens E."/>
            <person name="Sakamoto M."/>
            <person name="Benno Y."/>
            <person name="Song Y."/>
            <person name="Liu C."/>
            <person name="Lee J."/>
            <person name="Bolanos M."/>
            <person name="Vaisanen M.L."/>
            <person name="Finegold S.M."/>
            <person name="Walker B."/>
            <person name="Young S."/>
            <person name="Zeng Q."/>
            <person name="Gargeya S."/>
            <person name="Fitzgerald M."/>
            <person name="Haas B."/>
            <person name="Abouelleil A."/>
            <person name="Allen A.W."/>
            <person name="Alvarado L."/>
            <person name="Arachchi H.M."/>
            <person name="Berlin A.M."/>
            <person name="Chapman S.B."/>
            <person name="Gainer-Dewar J."/>
            <person name="Goldberg J."/>
            <person name="Griggs A."/>
            <person name="Gujja S."/>
            <person name="Hansen M."/>
            <person name="Howarth C."/>
            <person name="Imamovic A."/>
            <person name="Ireland A."/>
            <person name="Larimer J."/>
            <person name="McCowan C."/>
            <person name="Murphy C."/>
            <person name="Pearson M."/>
            <person name="Poon T.W."/>
            <person name="Priest M."/>
            <person name="Roberts A."/>
            <person name="Saif S."/>
            <person name="Shea T."/>
            <person name="Sisk P."/>
            <person name="Sykes S."/>
            <person name="Wortman J."/>
            <person name="Nusbaum C."/>
            <person name="Birren B."/>
        </authorList>
    </citation>
    <scope>NUCLEOTIDE SEQUENCE [LARGE SCALE GENOMIC DNA]</scope>
    <source>
        <strain evidence="3 4">DSM 19448</strain>
    </source>
</reference>
<dbReference type="Gene3D" id="3.40.190.10">
    <property type="entry name" value="Periplasmic binding protein-like II"/>
    <property type="match status" value="2"/>
</dbReference>
<feature type="domain" description="PBP" evidence="2">
    <location>
        <begin position="27"/>
        <end position="286"/>
    </location>
</feature>
<dbReference type="PATRIC" id="fig|927665.4.peg.2723"/>
<evidence type="ECO:0000313" key="3">
    <source>
        <dbReference type="EMBL" id="KKB54895.1"/>
    </source>
</evidence>
<evidence type="ECO:0000256" key="1">
    <source>
        <dbReference type="ARBA" id="ARBA00022729"/>
    </source>
</evidence>
<name>A0A0F5JBJ4_9BACT</name>
<dbReference type="InterPro" id="IPR024370">
    <property type="entry name" value="PBP_domain"/>
</dbReference>
<dbReference type="AlphaFoldDB" id="A0A0F5JBJ4"/>
<dbReference type="STRING" id="927665.HMPREF1535_02648"/>
<comment type="caution">
    <text evidence="3">The sequence shown here is derived from an EMBL/GenBank/DDBJ whole genome shotgun (WGS) entry which is preliminary data.</text>
</comment>
<dbReference type="InterPro" id="IPR050811">
    <property type="entry name" value="Phosphate_ABC_transporter"/>
</dbReference>
<dbReference type="HOGENOM" id="CLU_061152_0_0_10"/>
<accession>A0A0F5JBJ4</accession>
<dbReference type="EMBL" id="AQHV01000012">
    <property type="protein sequence ID" value="KKB54895.1"/>
    <property type="molecule type" value="Genomic_DNA"/>
</dbReference>
<dbReference type="Proteomes" id="UP000033047">
    <property type="component" value="Unassembled WGS sequence"/>
</dbReference>
<gene>
    <name evidence="3" type="ORF">HMPREF1535_02648</name>
</gene>
<dbReference type="SUPFAM" id="SSF53850">
    <property type="entry name" value="Periplasmic binding protein-like II"/>
    <property type="match status" value="1"/>
</dbReference>